<proteinExistence type="inferred from homology"/>
<accession>A0ABW1DJU6</accession>
<evidence type="ECO:0000313" key="7">
    <source>
        <dbReference type="Proteomes" id="UP001595979"/>
    </source>
</evidence>
<dbReference type="InterPro" id="IPR003773">
    <property type="entry name" value="Menaquinone_biosynth"/>
</dbReference>
<evidence type="ECO:0000256" key="3">
    <source>
        <dbReference type="ARBA" id="ARBA00023239"/>
    </source>
</evidence>
<feature type="region of interest" description="Disordered" evidence="5">
    <location>
        <begin position="287"/>
        <end position="306"/>
    </location>
</feature>
<dbReference type="EMBL" id="JBHSOH010000012">
    <property type="protein sequence ID" value="MFC5848911.1"/>
    <property type="molecule type" value="Genomic_DNA"/>
</dbReference>
<comment type="caution">
    <text evidence="6">The sequence shown here is derived from an EMBL/GenBank/DDBJ whole genome shotgun (WGS) entry which is preliminary data.</text>
</comment>
<dbReference type="CDD" id="cd13634">
    <property type="entry name" value="PBP2_Sco4506"/>
    <property type="match status" value="1"/>
</dbReference>
<reference evidence="7" key="1">
    <citation type="journal article" date="2019" name="Int. J. Syst. Evol. Microbiol.">
        <title>The Global Catalogue of Microorganisms (GCM) 10K type strain sequencing project: providing services to taxonomists for standard genome sequencing and annotation.</title>
        <authorList>
            <consortium name="The Broad Institute Genomics Platform"/>
            <consortium name="The Broad Institute Genome Sequencing Center for Infectious Disease"/>
            <person name="Wu L."/>
            <person name="Ma J."/>
        </authorList>
    </citation>
    <scope>NUCLEOTIDE SEQUENCE [LARGE SCALE GENOMIC DNA]</scope>
    <source>
        <strain evidence="7">CGMCC 1.15053</strain>
    </source>
</reference>
<evidence type="ECO:0000256" key="5">
    <source>
        <dbReference type="SAM" id="MobiDB-lite"/>
    </source>
</evidence>
<comment type="pathway">
    <text evidence="1 4">Quinol/quinone metabolism; menaquinone biosynthesis.</text>
</comment>
<dbReference type="PANTHER" id="PTHR37690">
    <property type="entry name" value="CHORISMATE DEHYDRATASE"/>
    <property type="match status" value="1"/>
</dbReference>
<name>A0ABW1DJU6_9DEIO</name>
<keyword evidence="3 4" id="KW-0456">Lyase</keyword>
<comment type="function">
    <text evidence="4">Catalyzes the dehydration of chorismate into 3-[(1-carboxyvinyl)oxy]benzoate, a step in the biosynthesis of menaquinone (MK, vitamin K2).</text>
</comment>
<dbReference type="HAMAP" id="MF_00995">
    <property type="entry name" value="MqnA"/>
    <property type="match status" value="1"/>
</dbReference>
<evidence type="ECO:0000256" key="1">
    <source>
        <dbReference type="ARBA" id="ARBA00004863"/>
    </source>
</evidence>
<keyword evidence="7" id="KW-1185">Reference proteome</keyword>
<keyword evidence="2 4" id="KW-0474">Menaquinone biosynthesis</keyword>
<sequence length="306" mass="32971">MSEVAATAEAETPVYRAGWIHYTNVAPILDPLRLPPGVTAITGVPTRMNAALLAGEVDIANISAVEFIRHADVLQALPDFSVAVLGPVYSVNLFHTRPLEDLRRVALTAQSAMSVALLEVLLRERGLSPVLERAEGPAEEVLAAGYDGVLRIGNNALQEWYGVVGPLTPETTMTTLPHTGRGRGGADITVTDLAEEWFRLTGHPFTFAVWAYRKDNPPPAALVQAMRAARRAGLGHLARVSAHHAGLLGLPERVVQHYLWNFRYHLEAPDRLGLHEFAAKAVPGHAPLTFGPRPGQESGQEGVVGP</sequence>
<protein>
    <recommendedName>
        <fullName evidence="4">Chorismate dehydratase</fullName>
        <ecNumber evidence="4">4.2.1.151</ecNumber>
    </recommendedName>
    <alternativeName>
        <fullName evidence="4">Menaquinone biosynthetic enzyme MqnA</fullName>
    </alternativeName>
</protein>
<dbReference type="Proteomes" id="UP001595979">
    <property type="component" value="Unassembled WGS sequence"/>
</dbReference>
<evidence type="ECO:0000313" key="6">
    <source>
        <dbReference type="EMBL" id="MFC5848911.1"/>
    </source>
</evidence>
<gene>
    <name evidence="4" type="primary">mqnA</name>
    <name evidence="6" type="ORF">ACFPQ6_11380</name>
</gene>
<comment type="catalytic activity">
    <reaction evidence="4">
        <text>chorismate = 3-[(1-carboxyvinyl)-oxy]benzoate + H2O</text>
        <dbReference type="Rhea" id="RHEA:40051"/>
        <dbReference type="ChEBI" id="CHEBI:15377"/>
        <dbReference type="ChEBI" id="CHEBI:29748"/>
        <dbReference type="ChEBI" id="CHEBI:76981"/>
        <dbReference type="EC" id="4.2.1.151"/>
    </reaction>
</comment>
<evidence type="ECO:0000256" key="2">
    <source>
        <dbReference type="ARBA" id="ARBA00022428"/>
    </source>
</evidence>
<organism evidence="6 7">
    <name type="scientific">Deinococcus petrolearius</name>
    <dbReference type="NCBI Taxonomy" id="1751295"/>
    <lineage>
        <taxon>Bacteria</taxon>
        <taxon>Thermotogati</taxon>
        <taxon>Deinococcota</taxon>
        <taxon>Deinococci</taxon>
        <taxon>Deinococcales</taxon>
        <taxon>Deinococcaceae</taxon>
        <taxon>Deinococcus</taxon>
    </lineage>
</organism>
<dbReference type="Pfam" id="PF02621">
    <property type="entry name" value="VitK2_biosynth"/>
    <property type="match status" value="1"/>
</dbReference>
<dbReference type="InterPro" id="IPR030868">
    <property type="entry name" value="MqnA"/>
</dbReference>
<dbReference type="EC" id="4.2.1.151" evidence="4"/>
<dbReference type="Gene3D" id="3.40.190.10">
    <property type="entry name" value="Periplasmic binding protein-like II"/>
    <property type="match status" value="2"/>
</dbReference>
<evidence type="ECO:0000256" key="4">
    <source>
        <dbReference type="HAMAP-Rule" id="MF_00995"/>
    </source>
</evidence>
<dbReference type="PANTHER" id="PTHR37690:SF1">
    <property type="entry name" value="CHORISMATE DEHYDRATASE"/>
    <property type="match status" value="1"/>
</dbReference>
<dbReference type="RefSeq" id="WP_380049403.1">
    <property type="nucleotide sequence ID" value="NZ_JBHSOH010000012.1"/>
</dbReference>
<dbReference type="SUPFAM" id="SSF53850">
    <property type="entry name" value="Periplasmic binding protein-like II"/>
    <property type="match status" value="1"/>
</dbReference>
<comment type="similarity">
    <text evidence="4">Belongs to the MqnA/MqnD family. MqnA subfamily.</text>
</comment>